<organism evidence="1 2">
    <name type="scientific">Ligilactobacillus pobuzihii</name>
    <dbReference type="NCBI Taxonomy" id="449659"/>
    <lineage>
        <taxon>Bacteria</taxon>
        <taxon>Bacillati</taxon>
        <taxon>Bacillota</taxon>
        <taxon>Bacilli</taxon>
        <taxon>Lactobacillales</taxon>
        <taxon>Lactobacillaceae</taxon>
        <taxon>Ligilactobacillus</taxon>
    </lineage>
</organism>
<gene>
    <name evidence="1" type="ORF">IV66_GL001484</name>
</gene>
<accession>A0A0R2LC90</accession>
<dbReference type="Proteomes" id="UP000051886">
    <property type="component" value="Unassembled WGS sequence"/>
</dbReference>
<name>A0A0R2LC90_9LACO</name>
<sequence>MYLDQIQDEQNRNLWQHQFVKCNYPKPPKTVYDFYGTEITPDEEVWMTDDGLVVIHNLVEYCNDKFDGRVVDLDMAIDTIEDNGGYEYDINR</sequence>
<dbReference type="EMBL" id="JQCN01000031">
    <property type="protein sequence ID" value="KRN99480.1"/>
    <property type="molecule type" value="Genomic_DNA"/>
</dbReference>
<proteinExistence type="predicted"/>
<comment type="caution">
    <text evidence="1">The sequence shown here is derived from an EMBL/GenBank/DDBJ whole genome shotgun (WGS) entry which is preliminary data.</text>
</comment>
<dbReference type="Gene3D" id="3.30.40.30">
    <property type="entry name" value="YqaI domain"/>
    <property type="match status" value="1"/>
</dbReference>
<evidence type="ECO:0000313" key="2">
    <source>
        <dbReference type="Proteomes" id="UP000051886"/>
    </source>
</evidence>
<dbReference type="AlphaFoldDB" id="A0A0R2LC90"/>
<dbReference type="SUPFAM" id="SSF160713">
    <property type="entry name" value="YqaI-like"/>
    <property type="match status" value="1"/>
</dbReference>
<dbReference type="PATRIC" id="fig|449659.4.peg.1506"/>
<dbReference type="STRING" id="449659.IV66_GL001484"/>
<evidence type="ECO:0000313" key="1">
    <source>
        <dbReference type="EMBL" id="KRN99480.1"/>
    </source>
</evidence>
<keyword evidence="2" id="KW-1185">Reference proteome</keyword>
<protein>
    <submittedName>
        <fullName evidence="1">Uncharacterized protein</fullName>
    </submittedName>
</protein>
<dbReference type="Pfam" id="PF09466">
    <property type="entry name" value="Yqai"/>
    <property type="match status" value="1"/>
</dbReference>
<dbReference type="InterPro" id="IPR018474">
    <property type="entry name" value="Uncharacterised_Yqai"/>
</dbReference>
<dbReference type="InterPro" id="IPR023118">
    <property type="entry name" value="YqaI_dom_sf"/>
</dbReference>
<reference evidence="1 2" key="1">
    <citation type="journal article" date="2015" name="Genome Announc.">
        <title>Expanding the biotechnology potential of lactobacilli through comparative genomics of 213 strains and associated genera.</title>
        <authorList>
            <person name="Sun Z."/>
            <person name="Harris H.M."/>
            <person name="McCann A."/>
            <person name="Guo C."/>
            <person name="Argimon S."/>
            <person name="Zhang W."/>
            <person name="Yang X."/>
            <person name="Jeffery I.B."/>
            <person name="Cooney J.C."/>
            <person name="Kagawa T.F."/>
            <person name="Liu W."/>
            <person name="Song Y."/>
            <person name="Salvetti E."/>
            <person name="Wrobel A."/>
            <person name="Rasinkangas P."/>
            <person name="Parkhill J."/>
            <person name="Rea M.C."/>
            <person name="O'Sullivan O."/>
            <person name="Ritari J."/>
            <person name="Douillard F.P."/>
            <person name="Paul Ross R."/>
            <person name="Yang R."/>
            <person name="Briner A.E."/>
            <person name="Felis G.E."/>
            <person name="de Vos W.M."/>
            <person name="Barrangou R."/>
            <person name="Klaenhammer T.R."/>
            <person name="Caufield P.W."/>
            <person name="Cui Y."/>
            <person name="Zhang H."/>
            <person name="O'Toole P.W."/>
        </authorList>
    </citation>
    <scope>NUCLEOTIDE SEQUENCE [LARGE SCALE GENOMIC DNA]</scope>
    <source>
        <strain evidence="1 2">NBRC 103219</strain>
    </source>
</reference>